<dbReference type="GO" id="GO:0004640">
    <property type="term" value="F:phosphoribosylanthranilate isomerase activity"/>
    <property type="evidence" value="ECO:0007669"/>
    <property type="project" value="UniProtKB-EC"/>
</dbReference>
<dbReference type="NCBIfam" id="NF002295">
    <property type="entry name" value="PRK01222.1-1"/>
    <property type="match status" value="1"/>
</dbReference>
<comment type="caution">
    <text evidence="11">The sequence shown here is derived from an EMBL/GenBank/DDBJ whole genome shotgun (WGS) entry which is preliminary data.</text>
</comment>
<dbReference type="InterPro" id="IPR001240">
    <property type="entry name" value="PRAI_dom"/>
</dbReference>
<sequence length="221" mass="24283">MSRPPQNNYAHTPVGVKICGLTEPAGFDACVTHGADWIGFVFFERSPRFVTPEQAATLSRRTVGGPERVGLFVEPDDALIENTLRHVPLDILQIYATDERARFIRQRFGLPVWLSRPVATQADLPATCPVERILIEPRPPKTATRPGGNAQRLDWSLLQDWQPSYNWMLAGGLNVETVEQAIRTTRAPAVDVSSGVEQAPGIKDPEAIARFIAHARSAGAP</sequence>
<evidence type="ECO:0000256" key="2">
    <source>
        <dbReference type="ARBA" id="ARBA00004664"/>
    </source>
</evidence>
<evidence type="ECO:0000256" key="5">
    <source>
        <dbReference type="ARBA" id="ARBA00022605"/>
    </source>
</evidence>
<gene>
    <name evidence="9" type="primary">trpF</name>
    <name evidence="11" type="ORF">J2D75_13205</name>
</gene>
<evidence type="ECO:0000256" key="7">
    <source>
        <dbReference type="ARBA" id="ARBA00023141"/>
    </source>
</evidence>
<dbReference type="EMBL" id="JAFVMG010000021">
    <property type="protein sequence ID" value="MBO1329428.1"/>
    <property type="molecule type" value="Genomic_DNA"/>
</dbReference>
<evidence type="ECO:0000256" key="9">
    <source>
        <dbReference type="HAMAP-Rule" id="MF_00135"/>
    </source>
</evidence>
<dbReference type="Pfam" id="PF00697">
    <property type="entry name" value="PRAI"/>
    <property type="match status" value="1"/>
</dbReference>
<evidence type="ECO:0000256" key="8">
    <source>
        <dbReference type="ARBA" id="ARBA00023235"/>
    </source>
</evidence>
<organism evidence="11 12">
    <name type="scientific">Acetobacter suratthaniensis</name>
    <dbReference type="NCBI Taxonomy" id="1502841"/>
    <lineage>
        <taxon>Bacteria</taxon>
        <taxon>Pseudomonadati</taxon>
        <taxon>Pseudomonadota</taxon>
        <taxon>Alphaproteobacteria</taxon>
        <taxon>Acetobacterales</taxon>
        <taxon>Acetobacteraceae</taxon>
        <taxon>Acetobacter</taxon>
    </lineage>
</organism>
<evidence type="ECO:0000313" key="11">
    <source>
        <dbReference type="EMBL" id="MBO1329428.1"/>
    </source>
</evidence>
<feature type="domain" description="N-(5'phosphoribosyl) anthranilate isomerase (PRAI)" evidence="10">
    <location>
        <begin position="16"/>
        <end position="212"/>
    </location>
</feature>
<evidence type="ECO:0000256" key="1">
    <source>
        <dbReference type="ARBA" id="ARBA00001164"/>
    </source>
</evidence>
<keyword evidence="5 9" id="KW-0028">Amino-acid biosynthesis</keyword>
<keyword evidence="6 9" id="KW-0822">Tryptophan biosynthesis</keyword>
<name>A0ABS3LPX3_9PROT</name>
<evidence type="ECO:0000256" key="6">
    <source>
        <dbReference type="ARBA" id="ARBA00022822"/>
    </source>
</evidence>
<dbReference type="SUPFAM" id="SSF51366">
    <property type="entry name" value="Ribulose-phoshate binding barrel"/>
    <property type="match status" value="1"/>
</dbReference>
<keyword evidence="7 9" id="KW-0057">Aromatic amino acid biosynthesis</keyword>
<dbReference type="Proteomes" id="UP000664399">
    <property type="component" value="Unassembled WGS sequence"/>
</dbReference>
<evidence type="ECO:0000313" key="12">
    <source>
        <dbReference type="Proteomes" id="UP000664399"/>
    </source>
</evidence>
<dbReference type="InterPro" id="IPR013785">
    <property type="entry name" value="Aldolase_TIM"/>
</dbReference>
<dbReference type="InterPro" id="IPR044643">
    <property type="entry name" value="TrpF_fam"/>
</dbReference>
<accession>A0ABS3LPX3</accession>
<reference evidence="11 12" key="1">
    <citation type="submission" date="2021-03" db="EMBL/GenBank/DDBJ databases">
        <title>The complete genome sequence of Acetobacter suratthaniensis TBRC 1719.</title>
        <authorList>
            <person name="Charoenyingcharoen P."/>
            <person name="Yukphan P."/>
        </authorList>
    </citation>
    <scope>NUCLEOTIDE SEQUENCE [LARGE SCALE GENOMIC DNA]</scope>
    <source>
        <strain evidence="11 12">TBRC 1719</strain>
    </source>
</reference>
<keyword evidence="8 9" id="KW-0413">Isomerase</keyword>
<comment type="pathway">
    <text evidence="2 9">Amino-acid biosynthesis; L-tryptophan biosynthesis; L-tryptophan from chorismate: step 3/5.</text>
</comment>
<dbReference type="PANTHER" id="PTHR42894">
    <property type="entry name" value="N-(5'-PHOSPHORIBOSYL)ANTHRANILATE ISOMERASE"/>
    <property type="match status" value="1"/>
</dbReference>
<evidence type="ECO:0000256" key="4">
    <source>
        <dbReference type="ARBA" id="ARBA00022272"/>
    </source>
</evidence>
<dbReference type="PANTHER" id="PTHR42894:SF1">
    <property type="entry name" value="N-(5'-PHOSPHORIBOSYL)ANTHRANILATE ISOMERASE"/>
    <property type="match status" value="1"/>
</dbReference>
<dbReference type="RefSeq" id="WP_207855284.1">
    <property type="nucleotide sequence ID" value="NZ_JAFVMG010000021.1"/>
</dbReference>
<evidence type="ECO:0000256" key="3">
    <source>
        <dbReference type="ARBA" id="ARBA00012572"/>
    </source>
</evidence>
<proteinExistence type="inferred from homology"/>
<dbReference type="HAMAP" id="MF_00135">
    <property type="entry name" value="PRAI"/>
    <property type="match status" value="1"/>
</dbReference>
<protein>
    <recommendedName>
        <fullName evidence="4 9">N-(5'-phosphoribosyl)anthranilate isomerase</fullName>
        <shortName evidence="9">PRAI</shortName>
        <ecNumber evidence="3 9">5.3.1.24</ecNumber>
    </recommendedName>
</protein>
<dbReference type="Gene3D" id="3.20.20.70">
    <property type="entry name" value="Aldolase class I"/>
    <property type="match status" value="1"/>
</dbReference>
<evidence type="ECO:0000259" key="10">
    <source>
        <dbReference type="Pfam" id="PF00697"/>
    </source>
</evidence>
<keyword evidence="12" id="KW-1185">Reference proteome</keyword>
<dbReference type="CDD" id="cd00405">
    <property type="entry name" value="PRAI"/>
    <property type="match status" value="1"/>
</dbReference>
<dbReference type="EC" id="5.3.1.24" evidence="3 9"/>
<comment type="catalytic activity">
    <reaction evidence="1 9">
        <text>N-(5-phospho-beta-D-ribosyl)anthranilate = 1-(2-carboxyphenylamino)-1-deoxy-D-ribulose 5-phosphate</text>
        <dbReference type="Rhea" id="RHEA:21540"/>
        <dbReference type="ChEBI" id="CHEBI:18277"/>
        <dbReference type="ChEBI" id="CHEBI:58613"/>
        <dbReference type="EC" id="5.3.1.24"/>
    </reaction>
</comment>
<dbReference type="InterPro" id="IPR011060">
    <property type="entry name" value="RibuloseP-bd_barrel"/>
</dbReference>
<comment type="similarity">
    <text evidence="9">Belongs to the TrpF family.</text>
</comment>